<dbReference type="AlphaFoldDB" id="M9LRR7"/>
<evidence type="ECO:0000313" key="1">
    <source>
        <dbReference type="EMBL" id="GAC44191.1"/>
    </source>
</evidence>
<organism evidence="1 2">
    <name type="scientific">Paenibacillus popilliae ATCC 14706</name>
    <dbReference type="NCBI Taxonomy" id="1212764"/>
    <lineage>
        <taxon>Bacteria</taxon>
        <taxon>Bacillati</taxon>
        <taxon>Bacillota</taxon>
        <taxon>Bacilli</taxon>
        <taxon>Bacillales</taxon>
        <taxon>Paenibacillaceae</taxon>
        <taxon>Paenibacillus</taxon>
    </lineage>
</organism>
<dbReference type="Proteomes" id="UP000029453">
    <property type="component" value="Unassembled WGS sequence"/>
</dbReference>
<comment type="caution">
    <text evidence="1">The sequence shown here is derived from an EMBL/GenBank/DDBJ whole genome shotgun (WGS) entry which is preliminary data.</text>
</comment>
<gene>
    <name evidence="1" type="ORF">PPOP_3594</name>
</gene>
<evidence type="ECO:0000313" key="2">
    <source>
        <dbReference type="Proteomes" id="UP000029453"/>
    </source>
</evidence>
<sequence length="53" mass="6117">MKDEDGETKKENAMKLVYDTLKHLNIEISEQEKQLIEIGIESAVNMLPKGREE</sequence>
<dbReference type="EMBL" id="BALG01000371">
    <property type="protein sequence ID" value="GAC44191.1"/>
    <property type="molecule type" value="Genomic_DNA"/>
</dbReference>
<dbReference type="RefSeq" id="WP_006287982.1">
    <property type="nucleotide sequence ID" value="NZ_BALG01000371.1"/>
</dbReference>
<proteinExistence type="predicted"/>
<protein>
    <submittedName>
        <fullName evidence="1">Uncharacterized protein</fullName>
    </submittedName>
</protein>
<keyword evidence="2" id="KW-1185">Reference proteome</keyword>
<reference evidence="1 2" key="1">
    <citation type="submission" date="2012-10" db="EMBL/GenBank/DDBJ databases">
        <title>Draft Genome Sequence of Paenibacillus popilliae ATCC 14706T.</title>
        <authorList>
            <person name="Iiyama K."/>
            <person name="Mori K."/>
            <person name="Mon H."/>
            <person name="Chieda Y."/>
            <person name="Lee J.M."/>
            <person name="Kusakabe T."/>
            <person name="Tashiro K."/>
            <person name="Asano S."/>
            <person name="Yasunaga-Aoki C."/>
            <person name="Shimizu S."/>
        </authorList>
    </citation>
    <scope>NUCLEOTIDE SEQUENCE [LARGE SCALE GENOMIC DNA]</scope>
    <source>
        <strain evidence="1 2">ATCC 14706</strain>
    </source>
</reference>
<name>M9LRR7_PAEPP</name>
<accession>M9LRR7</accession>